<accession>A0ABT2ZV76</accession>
<dbReference type="RefSeq" id="WP_263846937.1">
    <property type="nucleotide sequence ID" value="NZ_JAOWKW010000001.1"/>
</dbReference>
<name>A0ABT2ZV76_9RHOB</name>
<keyword evidence="3" id="KW-1185">Reference proteome</keyword>
<proteinExistence type="predicted"/>
<organism evidence="2 3">
    <name type="scientific">Sedimentimonas flavescens</name>
    <dbReference type="NCBI Taxonomy" id="2851012"/>
    <lineage>
        <taxon>Bacteria</taxon>
        <taxon>Pseudomonadati</taxon>
        <taxon>Pseudomonadota</taxon>
        <taxon>Alphaproteobacteria</taxon>
        <taxon>Rhodobacterales</taxon>
        <taxon>Rhodobacter group</taxon>
        <taxon>Sedimentimonas</taxon>
    </lineage>
</organism>
<feature type="region of interest" description="Disordered" evidence="1">
    <location>
        <begin position="1"/>
        <end position="31"/>
    </location>
</feature>
<reference evidence="2 3" key="1">
    <citation type="submission" date="2022-10" db="EMBL/GenBank/DDBJ databases">
        <title>Sinirhodobacter sp. nov., isolated from ocean surface sediments.</title>
        <authorList>
            <person name="He W."/>
            <person name="Wang L."/>
            <person name="Zhang D.-F."/>
        </authorList>
    </citation>
    <scope>NUCLEOTIDE SEQUENCE [LARGE SCALE GENOMIC DNA]</scope>
    <source>
        <strain evidence="2 3">WL0115</strain>
    </source>
</reference>
<sequence>MTGKMNKANETSKGVLQGGTHSLEPGPSSTDALHELGEAFAHAYIEHKAAGLAAFMIGVPIDQARQVGESLLEVPWISERIGELRAELLAELEQRSIQHLRDLKRRAYFPIHKIVGIRNTADGPKVWCDLSHSSAEEIGDLRKLKVTIPRSGSGQEPLYWIVGPDKIQACGEILKGFRIARRFSA</sequence>
<protein>
    <submittedName>
        <fullName evidence="2">Uncharacterized protein</fullName>
    </submittedName>
</protein>
<dbReference type="Proteomes" id="UP001526166">
    <property type="component" value="Unassembled WGS sequence"/>
</dbReference>
<dbReference type="EMBL" id="JAOWKW010000001">
    <property type="protein sequence ID" value="MCV2877653.1"/>
    <property type="molecule type" value="Genomic_DNA"/>
</dbReference>
<evidence type="ECO:0000313" key="3">
    <source>
        <dbReference type="Proteomes" id="UP001526166"/>
    </source>
</evidence>
<evidence type="ECO:0000256" key="1">
    <source>
        <dbReference type="SAM" id="MobiDB-lite"/>
    </source>
</evidence>
<evidence type="ECO:0000313" key="2">
    <source>
        <dbReference type="EMBL" id="MCV2877653.1"/>
    </source>
</evidence>
<comment type="caution">
    <text evidence="2">The sequence shown here is derived from an EMBL/GenBank/DDBJ whole genome shotgun (WGS) entry which is preliminary data.</text>
</comment>
<gene>
    <name evidence="2" type="ORF">OE699_02210</name>
</gene>